<reference evidence="1" key="1">
    <citation type="journal article" date="2014" name="Int. J. Syst. Evol. Microbiol.">
        <title>Complete genome sequence of Corynebacterium casei LMG S-19264T (=DSM 44701T), isolated from a smear-ripened cheese.</title>
        <authorList>
            <consortium name="US DOE Joint Genome Institute (JGI-PGF)"/>
            <person name="Walter F."/>
            <person name="Albersmeier A."/>
            <person name="Kalinowski J."/>
            <person name="Ruckert C."/>
        </authorList>
    </citation>
    <scope>NUCLEOTIDE SEQUENCE</scope>
    <source>
        <strain evidence="1">JCM 3086</strain>
    </source>
</reference>
<accession>A0A917PDY4</accession>
<protein>
    <submittedName>
        <fullName evidence="1">Uncharacterized protein</fullName>
    </submittedName>
</protein>
<organism evidence="1 2">
    <name type="scientific">Streptomyces brasiliensis</name>
    <dbReference type="NCBI Taxonomy" id="1954"/>
    <lineage>
        <taxon>Bacteria</taxon>
        <taxon>Bacillati</taxon>
        <taxon>Actinomycetota</taxon>
        <taxon>Actinomycetes</taxon>
        <taxon>Kitasatosporales</taxon>
        <taxon>Streptomycetaceae</taxon>
        <taxon>Streptomyces</taxon>
    </lineage>
</organism>
<dbReference type="AlphaFoldDB" id="A0A917PDY4"/>
<evidence type="ECO:0000313" key="2">
    <source>
        <dbReference type="Proteomes" id="UP000657574"/>
    </source>
</evidence>
<dbReference type="EMBL" id="BMQA01000140">
    <property type="protein sequence ID" value="GGJ72080.1"/>
    <property type="molecule type" value="Genomic_DNA"/>
</dbReference>
<reference evidence="1" key="2">
    <citation type="submission" date="2020-09" db="EMBL/GenBank/DDBJ databases">
        <authorList>
            <person name="Sun Q."/>
            <person name="Ohkuma M."/>
        </authorList>
    </citation>
    <scope>NUCLEOTIDE SEQUENCE</scope>
    <source>
        <strain evidence="1">JCM 3086</strain>
    </source>
</reference>
<name>A0A917PDY4_9ACTN</name>
<sequence>MEAHLAEYADAWSAPSPHCPVALVRLASLLDEAGFGKKTCGRCKQDGFIVTHREDGPICRRCYVKDPLVMEECASCGRMRNPGRRLDDGTALCANCNPRPERECAR</sequence>
<comment type="caution">
    <text evidence="1">The sequence shown here is derived from an EMBL/GenBank/DDBJ whole genome shotgun (WGS) entry which is preliminary data.</text>
</comment>
<gene>
    <name evidence="1" type="ORF">GCM10010121_098300</name>
</gene>
<dbReference type="Proteomes" id="UP000657574">
    <property type="component" value="Unassembled WGS sequence"/>
</dbReference>
<proteinExistence type="predicted"/>
<evidence type="ECO:0000313" key="1">
    <source>
        <dbReference type="EMBL" id="GGJ72080.1"/>
    </source>
</evidence>
<keyword evidence="2" id="KW-1185">Reference proteome</keyword>
<dbReference type="RefSeq" id="WP_189317759.1">
    <property type="nucleotide sequence ID" value="NZ_BMQA01000140.1"/>
</dbReference>